<dbReference type="Pfam" id="PF07350">
    <property type="entry name" value="Gig2-like"/>
    <property type="match status" value="1"/>
</dbReference>
<dbReference type="PANTHER" id="PTHR30613:SF1">
    <property type="entry name" value="DUF1479 DOMAIN PROTEIN (AFU_ORTHOLOGUE AFUA_5G09280)"/>
    <property type="match status" value="1"/>
</dbReference>
<dbReference type="Gene3D" id="2.60.120.330">
    <property type="entry name" value="B-lactam Antibiotic, Isopenicillin N Synthase, Chain"/>
    <property type="match status" value="1"/>
</dbReference>
<comment type="caution">
    <text evidence="2">The sequence shown here is derived from an EMBL/GenBank/DDBJ whole genome shotgun (WGS) entry which is preliminary data.</text>
</comment>
<evidence type="ECO:0000256" key="1">
    <source>
        <dbReference type="SAM" id="MobiDB-lite"/>
    </source>
</evidence>
<evidence type="ECO:0008006" key="4">
    <source>
        <dbReference type="Google" id="ProtNLM"/>
    </source>
</evidence>
<proteinExistence type="predicted"/>
<gene>
    <name evidence="2" type="ORF">QBC37DRAFT_437908</name>
</gene>
<feature type="region of interest" description="Disordered" evidence="1">
    <location>
        <begin position="460"/>
        <end position="480"/>
    </location>
</feature>
<dbReference type="EMBL" id="MU858058">
    <property type="protein sequence ID" value="KAK4217594.1"/>
    <property type="molecule type" value="Genomic_DNA"/>
</dbReference>
<dbReference type="SUPFAM" id="SSF51197">
    <property type="entry name" value="Clavaminate synthase-like"/>
    <property type="match status" value="1"/>
</dbReference>
<protein>
    <recommendedName>
        <fullName evidence="4">DUF1479-domain-containing protein</fullName>
    </recommendedName>
</protein>
<accession>A0AAN6YE09</accession>
<keyword evidence="3" id="KW-1185">Reference proteome</keyword>
<feature type="compositionally biased region" description="Polar residues" evidence="1">
    <location>
        <begin position="460"/>
        <end position="470"/>
    </location>
</feature>
<reference evidence="2" key="1">
    <citation type="journal article" date="2023" name="Mol. Phylogenet. Evol.">
        <title>Genome-scale phylogeny and comparative genomics of the fungal order Sordariales.</title>
        <authorList>
            <person name="Hensen N."/>
            <person name="Bonometti L."/>
            <person name="Westerberg I."/>
            <person name="Brannstrom I.O."/>
            <person name="Guillou S."/>
            <person name="Cros-Aarteil S."/>
            <person name="Calhoun S."/>
            <person name="Haridas S."/>
            <person name="Kuo A."/>
            <person name="Mondo S."/>
            <person name="Pangilinan J."/>
            <person name="Riley R."/>
            <person name="LaButti K."/>
            <person name="Andreopoulos B."/>
            <person name="Lipzen A."/>
            <person name="Chen C."/>
            <person name="Yan M."/>
            <person name="Daum C."/>
            <person name="Ng V."/>
            <person name="Clum A."/>
            <person name="Steindorff A."/>
            <person name="Ohm R.A."/>
            <person name="Martin F."/>
            <person name="Silar P."/>
            <person name="Natvig D.O."/>
            <person name="Lalanne C."/>
            <person name="Gautier V."/>
            <person name="Ament-Velasquez S.L."/>
            <person name="Kruys A."/>
            <person name="Hutchinson M.I."/>
            <person name="Powell A.J."/>
            <person name="Barry K."/>
            <person name="Miller A.N."/>
            <person name="Grigoriev I.V."/>
            <person name="Debuchy R."/>
            <person name="Gladieux P."/>
            <person name="Hiltunen Thoren M."/>
            <person name="Johannesson H."/>
        </authorList>
    </citation>
    <scope>NUCLEOTIDE SEQUENCE</scope>
    <source>
        <strain evidence="2">PSN293</strain>
    </source>
</reference>
<dbReference type="PANTHER" id="PTHR30613">
    <property type="entry name" value="UNCHARACTERIZED PROTEIN YBIU-RELATED"/>
    <property type="match status" value="1"/>
</dbReference>
<dbReference type="InterPro" id="IPR027443">
    <property type="entry name" value="IPNS-like_sf"/>
</dbReference>
<evidence type="ECO:0000313" key="2">
    <source>
        <dbReference type="EMBL" id="KAK4217594.1"/>
    </source>
</evidence>
<dbReference type="InterPro" id="IPR010856">
    <property type="entry name" value="Gig2-like"/>
</dbReference>
<dbReference type="AlphaFoldDB" id="A0AAN6YE09"/>
<organism evidence="2 3">
    <name type="scientific">Rhypophila decipiens</name>
    <dbReference type="NCBI Taxonomy" id="261697"/>
    <lineage>
        <taxon>Eukaryota</taxon>
        <taxon>Fungi</taxon>
        <taxon>Dikarya</taxon>
        <taxon>Ascomycota</taxon>
        <taxon>Pezizomycotina</taxon>
        <taxon>Sordariomycetes</taxon>
        <taxon>Sordariomycetidae</taxon>
        <taxon>Sordariales</taxon>
        <taxon>Naviculisporaceae</taxon>
        <taxon>Rhypophila</taxon>
    </lineage>
</organism>
<feature type="region of interest" description="Disordered" evidence="1">
    <location>
        <begin position="715"/>
        <end position="743"/>
    </location>
</feature>
<name>A0AAN6YE09_9PEZI</name>
<feature type="region of interest" description="Disordered" evidence="1">
    <location>
        <begin position="211"/>
        <end position="259"/>
    </location>
</feature>
<sequence length="778" mass="86545">MGNSTVPSVDNISDREFQDYLGRYPSCIEAISQAKGAKPGQKTLAELDGYRYVEAPGLFGPGTARPMEIDHVKTLVEWKLRHGKFRPTLMNLVSSNNPKTVKETVQKAVKAYQDKSDVSTALDILTQLKGIGPATASLLLAVHDEENVIFFADEAFYWLCCGGSKGPIKYNLKEYMTLHDRAQAVTKRLGVKAVDVERVAFVLMRQQEFDVPKNSGEENPGQQEVPENKKIKSPSAGDTIQKLPKKRKPSAEEGEINTHLRRSKLTCALRQISSTTSNRKRKYDMPSPLFASSISLPKRFATVKDAIVSRSELPLASSWNRLLQQLREDVDRISSAEGDIIPTIDFADIPNPDLATEFLESLRQRGVAVIRRVVPQETATGWGQELEQYLGEGHGTVQASLQQHRPLHNIFWSPPQIEARAHPNVLAAQKFVMRLWKSKDPDASISTNFPVAYADRVRTQISGPGNQGSNAHVDGGSAERWEKDGYGDAGTYRNIFNGRWEDYDPWESSSRINVTSDLYRGASSCSIFRMFSGWLSLTSTTNEDGPSLRVLPMPKLATSYFLLRPFFSPVSPSSNAADSSTDWKLDTPQNSLLHGALPGYPQEIIPDMHPHLQLEKSLISIPPLNPGDYVIWHPDLVHAVGGSASNTAPSTLYYRPPPRLRNDTHSRLSRTVLYLPACPLTQTNALYLSRQRKAFLLGYPGPDFDVAGYNRSGSMGPLRDERRHSSRASVQTVNDTGGDDGLRAMGLLPWDEEDAESDAERRVLEMANAILFPDLFER</sequence>
<reference evidence="2" key="2">
    <citation type="submission" date="2023-05" db="EMBL/GenBank/DDBJ databases">
        <authorList>
            <consortium name="Lawrence Berkeley National Laboratory"/>
            <person name="Steindorff A."/>
            <person name="Hensen N."/>
            <person name="Bonometti L."/>
            <person name="Westerberg I."/>
            <person name="Brannstrom I.O."/>
            <person name="Guillou S."/>
            <person name="Cros-Aarteil S."/>
            <person name="Calhoun S."/>
            <person name="Haridas S."/>
            <person name="Kuo A."/>
            <person name="Mondo S."/>
            <person name="Pangilinan J."/>
            <person name="Riley R."/>
            <person name="Labutti K."/>
            <person name="Andreopoulos B."/>
            <person name="Lipzen A."/>
            <person name="Chen C."/>
            <person name="Yanf M."/>
            <person name="Daum C."/>
            <person name="Ng V."/>
            <person name="Clum A."/>
            <person name="Ohm R."/>
            <person name="Martin F."/>
            <person name="Silar P."/>
            <person name="Natvig D."/>
            <person name="Lalanne C."/>
            <person name="Gautier V."/>
            <person name="Ament-Velasquez S.L."/>
            <person name="Kruys A."/>
            <person name="Hutchinson M.I."/>
            <person name="Powell A.J."/>
            <person name="Barry K."/>
            <person name="Miller A.N."/>
            <person name="Grigoriev I.V."/>
            <person name="Debuchy R."/>
            <person name="Gladieux P."/>
            <person name="Thoren M.H."/>
            <person name="Johannesson H."/>
        </authorList>
    </citation>
    <scope>NUCLEOTIDE SEQUENCE</scope>
    <source>
        <strain evidence="2">PSN293</strain>
    </source>
</reference>
<evidence type="ECO:0000313" key="3">
    <source>
        <dbReference type="Proteomes" id="UP001301769"/>
    </source>
</evidence>
<dbReference type="Proteomes" id="UP001301769">
    <property type="component" value="Unassembled WGS sequence"/>
</dbReference>